<evidence type="ECO:0000313" key="2">
    <source>
        <dbReference type="EMBL" id="SHJ69787.1"/>
    </source>
</evidence>
<dbReference type="Proteomes" id="UP000184001">
    <property type="component" value="Unassembled WGS sequence"/>
</dbReference>
<feature type="compositionally biased region" description="Low complexity" evidence="1">
    <location>
        <begin position="35"/>
        <end position="94"/>
    </location>
</feature>
<organism evidence="2 3">
    <name type="scientific">Halodesulfovibrio aestuarii</name>
    <dbReference type="NCBI Taxonomy" id="126333"/>
    <lineage>
        <taxon>Bacteria</taxon>
        <taxon>Pseudomonadati</taxon>
        <taxon>Thermodesulfobacteriota</taxon>
        <taxon>Desulfovibrionia</taxon>
        <taxon>Desulfovibrionales</taxon>
        <taxon>Desulfovibrionaceae</taxon>
        <taxon>Halodesulfovibrio</taxon>
    </lineage>
</organism>
<accession>A0A8G2CC19</accession>
<reference evidence="2 3" key="1">
    <citation type="submission" date="2016-11" db="EMBL/GenBank/DDBJ databases">
        <authorList>
            <person name="Varghese N."/>
            <person name="Submissions S."/>
        </authorList>
    </citation>
    <scope>NUCLEOTIDE SEQUENCE [LARGE SCALE GENOMIC DNA]</scope>
    <source>
        <strain evidence="2 3">DSM 17919</strain>
    </source>
</reference>
<feature type="region of interest" description="Disordered" evidence="1">
    <location>
        <begin position="35"/>
        <end position="100"/>
    </location>
</feature>
<dbReference type="AlphaFoldDB" id="A0A8G2CC19"/>
<dbReference type="RefSeq" id="WP_020001134.1">
    <property type="nucleotide sequence ID" value="NZ_CP192219.1"/>
</dbReference>
<evidence type="ECO:0000313" key="3">
    <source>
        <dbReference type="Proteomes" id="UP000184001"/>
    </source>
</evidence>
<comment type="caution">
    <text evidence="2">The sequence shown here is derived from an EMBL/GenBank/DDBJ whole genome shotgun (WGS) entry which is preliminary data.</text>
</comment>
<dbReference type="EMBL" id="FQZR01000010">
    <property type="protein sequence ID" value="SHJ69787.1"/>
    <property type="molecule type" value="Genomic_DNA"/>
</dbReference>
<proteinExistence type="predicted"/>
<evidence type="ECO:0000256" key="1">
    <source>
        <dbReference type="SAM" id="MobiDB-lite"/>
    </source>
</evidence>
<gene>
    <name evidence="2" type="ORF">SAMN05660830_03025</name>
</gene>
<name>A0A8G2CC19_9BACT</name>
<evidence type="ECO:0008006" key="4">
    <source>
        <dbReference type="Google" id="ProtNLM"/>
    </source>
</evidence>
<protein>
    <recommendedName>
        <fullName evidence="4">Uracil-DNA glycosylase-like domain-containing protein</fullName>
    </recommendedName>
</protein>
<sequence>MAASTVVLSEQIRPWHNAGLRFLFDEDGSIAQAMSDAQAAASAQPAPVAQSSLSPVASAQSQTPQQFKQPTVQNQPQQQTSQQQQSPQQRPVQKVRSAAVPPRAIPSLVIHPTTKPPEEWPELWQSYWSKVQIPSPVVWTYWSLGDDLSGHADPNRREVLKKLIGSLNLPRGTSSFWPVAACGKVAGELTPAPEIFLAGLRRLRPRYSVVFGSKALKSFMPDSTLRPYLFTQFLGHRLIALPDVDYLVKSPNMLAPVIAYLRTAIRLSR</sequence>